<dbReference type="InterPro" id="IPR016032">
    <property type="entry name" value="Sig_transdc_resp-reg_C-effctor"/>
</dbReference>
<dbReference type="SUPFAM" id="SSF48452">
    <property type="entry name" value="TPR-like"/>
    <property type="match status" value="1"/>
</dbReference>
<dbReference type="InterPro" id="IPR011990">
    <property type="entry name" value="TPR-like_helical_dom_sf"/>
</dbReference>
<dbReference type="SUPFAM" id="SSF46894">
    <property type="entry name" value="C-terminal effector domain of the bipartite response regulators"/>
    <property type="match status" value="1"/>
</dbReference>
<evidence type="ECO:0000313" key="2">
    <source>
        <dbReference type="EMBL" id="CUR54797.1"/>
    </source>
</evidence>
<dbReference type="Pfam" id="PF00196">
    <property type="entry name" value="GerE"/>
    <property type="match status" value="1"/>
</dbReference>
<dbReference type="PROSITE" id="PS50043">
    <property type="entry name" value="HTH_LUXR_2"/>
    <property type="match status" value="1"/>
</dbReference>
<feature type="domain" description="HTH luxR-type" evidence="1">
    <location>
        <begin position="842"/>
        <end position="907"/>
    </location>
</feature>
<dbReference type="Pfam" id="PF25873">
    <property type="entry name" value="WHD_MalT"/>
    <property type="match status" value="1"/>
</dbReference>
<dbReference type="InterPro" id="IPR036388">
    <property type="entry name" value="WH-like_DNA-bd_sf"/>
</dbReference>
<gene>
    <name evidence="2" type="ORF">NOCA2210147</name>
</gene>
<dbReference type="GO" id="GO:0003677">
    <property type="term" value="F:DNA binding"/>
    <property type="evidence" value="ECO:0007669"/>
    <property type="project" value="InterPro"/>
</dbReference>
<dbReference type="SUPFAM" id="SSF52540">
    <property type="entry name" value="P-loop containing nucleoside triphosphate hydrolases"/>
    <property type="match status" value="1"/>
</dbReference>
<dbReference type="Gene3D" id="3.40.50.300">
    <property type="entry name" value="P-loop containing nucleotide triphosphate hydrolases"/>
    <property type="match status" value="1"/>
</dbReference>
<proteinExistence type="predicted"/>
<dbReference type="Gene3D" id="1.10.10.10">
    <property type="entry name" value="Winged helix-like DNA-binding domain superfamily/Winged helix DNA-binding domain"/>
    <property type="match status" value="1"/>
</dbReference>
<accession>A0A2P2BYG2</accession>
<sequence length="908" mass="96917">MAEGLVHTKMVLPRTRAELVNRPRLTQELRRAGDAALVLVSAPAGFGKTTLVAAALDDDTPVAWVSLDARDGDATRFWTYTLHALEAASPGCASVALTLLETANAGFDEVVAGLVNELSVRSDPLTLVWDDYHLADSAEVSESVALLLEHRPAQLHLVISTRADPALPLSRLRARGHLVEFRAADLRFTAEETSLYLNRVHRLGLAAGDVEALESRTEGWAAALQLAAVSLRGREDATAFVASFAGDDRYVVDYLVDEVLDQQPAHLRRFLLDTSVLDRMCGPLCDAVTGPADGMPGSAVLETFERRNLLLVPLDDHRRWYRYHHLFGDVLQARLLAERPEDVASLHGRASGWYDAAGEVEAAVRHAFAADDLDRAADLIELATPELRRQRAEALLRTWVPLVPAEVLARRPVLASNLVGALMASNAFDGVSERLDALERSLSSPPEALTIRNEAEWARLPAQIATHRAALALVAGAVPTTIAHADEALARAAADDQLTVASASALRGLASWATGDLVTALHAYQAATHGLAATGHVSDALGCTVTVVDLELQRGNVDGAQEAAERALELAEAAAGDPGSRGSEVVRGTADMWTALARVAWERGNDEEAAQHLRRAGDLGEAAGLPQQPYRWRVALAHLREGEGDAAAAASLLEEAGRLFNSDFSPNVRPVPAVLARLHVRVGDLAAARSWAATAGVGADDDVDYLREYEHLTLARLQLAEHQTTGHPGRLDQATSLLGRLHVAATQAERTAARVEALLLLALAADAAGHADEARSRVQAAAELTRPAGWVRPFLDAGPRAMELLGQLPGETRFSAAVAAAAGGPSHQATVSTASLMSAGAQLPLVEPLSSRELDVLRLLGSDLDGPAIARHLGVSLPTVRTHTQHIYAKLGVNNRRAAVRRAHQLHL</sequence>
<dbReference type="Gene3D" id="1.25.40.10">
    <property type="entry name" value="Tetratricopeptide repeat domain"/>
    <property type="match status" value="1"/>
</dbReference>
<dbReference type="EMBL" id="CZKA01000014">
    <property type="protein sequence ID" value="CUR54797.1"/>
    <property type="molecule type" value="Genomic_DNA"/>
</dbReference>
<evidence type="ECO:0000259" key="1">
    <source>
        <dbReference type="PROSITE" id="PS50043"/>
    </source>
</evidence>
<name>A0A2P2BYG2_9ZZZZ</name>
<organism evidence="2">
    <name type="scientific">metagenome</name>
    <dbReference type="NCBI Taxonomy" id="256318"/>
    <lineage>
        <taxon>unclassified sequences</taxon>
        <taxon>metagenomes</taxon>
    </lineage>
</organism>
<dbReference type="AlphaFoldDB" id="A0A2P2BYG2"/>
<reference evidence="2" key="1">
    <citation type="submission" date="2015-08" db="EMBL/GenBank/DDBJ databases">
        <authorList>
            <person name="Babu N.S."/>
            <person name="Beckwith C.J."/>
            <person name="Beseler K.G."/>
            <person name="Brison A."/>
            <person name="Carone J.V."/>
            <person name="Caskin T.P."/>
            <person name="Diamond M."/>
            <person name="Durham M.E."/>
            <person name="Foxe J.M."/>
            <person name="Go M."/>
            <person name="Henderson B.A."/>
            <person name="Jones I.B."/>
            <person name="McGettigan J.A."/>
            <person name="Micheletti S.J."/>
            <person name="Nasrallah M.E."/>
            <person name="Ortiz D."/>
            <person name="Piller C.R."/>
            <person name="Privatt S.R."/>
            <person name="Schneider S.L."/>
            <person name="Sharp S."/>
            <person name="Smith T.C."/>
            <person name="Stanton J.D."/>
            <person name="Ullery H.E."/>
            <person name="Wilson R.J."/>
            <person name="Serrano M.G."/>
            <person name="Buck G."/>
            <person name="Lee V."/>
            <person name="Wang Y."/>
            <person name="Carvalho R."/>
            <person name="Voegtly L."/>
            <person name="Shi R."/>
            <person name="Duckworth R."/>
            <person name="Johnson A."/>
            <person name="Loviza R."/>
            <person name="Walstead R."/>
            <person name="Shah Z."/>
            <person name="Kiflezghi M."/>
            <person name="Wade K."/>
            <person name="Ball S.L."/>
            <person name="Bradley K.W."/>
            <person name="Asai D.J."/>
            <person name="Bowman C.A."/>
            <person name="Russell D.A."/>
            <person name="Pope W.H."/>
            <person name="Jacobs-Sera D."/>
            <person name="Hendrix R.W."/>
            <person name="Hatfull G.F."/>
        </authorList>
    </citation>
    <scope>NUCLEOTIDE SEQUENCE</scope>
</reference>
<dbReference type="InterPro" id="IPR000792">
    <property type="entry name" value="Tscrpt_reg_LuxR_C"/>
</dbReference>
<dbReference type="CDD" id="cd06170">
    <property type="entry name" value="LuxR_C_like"/>
    <property type="match status" value="1"/>
</dbReference>
<dbReference type="InterPro" id="IPR059106">
    <property type="entry name" value="WHD_MalT"/>
</dbReference>
<dbReference type="InterPro" id="IPR041617">
    <property type="entry name" value="TPR_MalT"/>
</dbReference>
<dbReference type="SMART" id="SM00421">
    <property type="entry name" value="HTH_LUXR"/>
    <property type="match status" value="1"/>
</dbReference>
<dbReference type="GO" id="GO:0006355">
    <property type="term" value="P:regulation of DNA-templated transcription"/>
    <property type="evidence" value="ECO:0007669"/>
    <property type="project" value="InterPro"/>
</dbReference>
<dbReference type="InterPro" id="IPR027417">
    <property type="entry name" value="P-loop_NTPase"/>
</dbReference>
<dbReference type="Pfam" id="PF17874">
    <property type="entry name" value="TPR_MalT"/>
    <property type="match status" value="1"/>
</dbReference>
<protein>
    <submittedName>
        <fullName evidence="2">Putative ATP-dependent transcriptional regulator, MalT-like, LuxR family</fullName>
    </submittedName>
</protein>